<dbReference type="Gene3D" id="3.30.460.40">
    <property type="match status" value="1"/>
</dbReference>
<evidence type="ECO:0000313" key="4">
    <source>
        <dbReference type="Proteomes" id="UP000631312"/>
    </source>
</evidence>
<dbReference type="RefSeq" id="WP_188125594.1">
    <property type="nucleotide sequence ID" value="NZ_BOMP01000115.1"/>
</dbReference>
<sequence>MQTQPGRVPLERTPEEQAEEDAFLALYGAWAPLEPQAFAREMRGFDRPWWVVGGWAIEAATGYRRQHEDTDVSILACDVPAFVEFMKDRWHVWNNVGGVLHPLGGRWATVDEPGSQLWLRANATSPWVVDIPLTPDDHGKWANKLLPEHVDEVENVTWIAGDGIRYLLPEIVLAYKARLRRRKDDADFEAVLPLLSGRRRTWIRDVLRSTLPDHHWLTRLE</sequence>
<gene>
    <name evidence="1" type="ORF">Alo02nite_69090</name>
    <name evidence="2" type="ORF">BJ964_008122</name>
</gene>
<dbReference type="EMBL" id="BOMP01000115">
    <property type="protein sequence ID" value="GIE44011.1"/>
    <property type="molecule type" value="Genomic_DNA"/>
</dbReference>
<reference evidence="2 3" key="1">
    <citation type="submission" date="2020-08" db="EMBL/GenBank/DDBJ databases">
        <title>Sequencing the genomes of 1000 actinobacteria strains.</title>
        <authorList>
            <person name="Klenk H.-P."/>
        </authorList>
    </citation>
    <scope>NUCLEOTIDE SEQUENCE [LARGE SCALE GENOMIC DNA]</scope>
    <source>
        <strain evidence="2 3">DSM 43150</strain>
    </source>
</reference>
<dbReference type="Proteomes" id="UP000631312">
    <property type="component" value="Unassembled WGS sequence"/>
</dbReference>
<accession>A0A7W7ML33</accession>
<name>A0A7W7ML33_9ACTN</name>
<organism evidence="2 3">
    <name type="scientific">Actinoplanes lobatus</name>
    <dbReference type="NCBI Taxonomy" id="113568"/>
    <lineage>
        <taxon>Bacteria</taxon>
        <taxon>Bacillati</taxon>
        <taxon>Actinomycetota</taxon>
        <taxon>Actinomycetes</taxon>
        <taxon>Micromonosporales</taxon>
        <taxon>Micromonosporaceae</taxon>
        <taxon>Actinoplanes</taxon>
    </lineage>
</organism>
<dbReference type="Proteomes" id="UP000590511">
    <property type="component" value="Unassembled WGS sequence"/>
</dbReference>
<protein>
    <recommendedName>
        <fullName evidence="5">Aminoglycoside-2''-adenylyltransferase</fullName>
    </recommendedName>
</protein>
<dbReference type="AlphaFoldDB" id="A0A7W7ML33"/>
<evidence type="ECO:0000313" key="2">
    <source>
        <dbReference type="EMBL" id="MBB4753961.1"/>
    </source>
</evidence>
<reference evidence="1 4" key="2">
    <citation type="submission" date="2021-01" db="EMBL/GenBank/DDBJ databases">
        <title>Whole genome shotgun sequence of Actinoplanes lobatus NBRC 12513.</title>
        <authorList>
            <person name="Komaki H."/>
            <person name="Tamura T."/>
        </authorList>
    </citation>
    <scope>NUCLEOTIDE SEQUENCE [LARGE SCALE GENOMIC DNA]</scope>
    <source>
        <strain evidence="1 4">NBRC 12513</strain>
    </source>
</reference>
<evidence type="ECO:0000313" key="1">
    <source>
        <dbReference type="EMBL" id="GIE44011.1"/>
    </source>
</evidence>
<comment type="caution">
    <text evidence="2">The sequence shown here is derived from an EMBL/GenBank/DDBJ whole genome shotgun (WGS) entry which is preliminary data.</text>
</comment>
<proteinExistence type="predicted"/>
<dbReference type="EMBL" id="JACHNC010000001">
    <property type="protein sequence ID" value="MBB4753961.1"/>
    <property type="molecule type" value="Genomic_DNA"/>
</dbReference>
<evidence type="ECO:0008006" key="5">
    <source>
        <dbReference type="Google" id="ProtNLM"/>
    </source>
</evidence>
<evidence type="ECO:0000313" key="3">
    <source>
        <dbReference type="Proteomes" id="UP000590511"/>
    </source>
</evidence>
<keyword evidence="4" id="KW-1185">Reference proteome</keyword>